<dbReference type="SUPFAM" id="SSF51230">
    <property type="entry name" value="Single hybrid motif"/>
    <property type="match status" value="1"/>
</dbReference>
<keyword evidence="3" id="KW-1185">Reference proteome</keyword>
<dbReference type="Pfam" id="PF00364">
    <property type="entry name" value="Biotin_lipoyl"/>
    <property type="match status" value="1"/>
</dbReference>
<reference evidence="2 3" key="1">
    <citation type="submission" date="2014-12" db="EMBL/GenBank/DDBJ databases">
        <title>Draft genome sequence of Paenibacillus kamchatkensis strain B-2647.</title>
        <authorList>
            <person name="Karlyshev A.V."/>
            <person name="Kudryashova E.B."/>
        </authorList>
    </citation>
    <scope>NUCLEOTIDE SEQUENCE [LARGE SCALE GENOMIC DNA]</scope>
    <source>
        <strain evidence="2 3">VKM B-2647</strain>
    </source>
</reference>
<evidence type="ECO:0000259" key="1">
    <source>
        <dbReference type="Pfam" id="PF00364"/>
    </source>
</evidence>
<dbReference type="CDD" id="cd06849">
    <property type="entry name" value="lipoyl_domain"/>
    <property type="match status" value="1"/>
</dbReference>
<organism evidence="2 3">
    <name type="scientific">Gordoniibacillus kamchatkensis</name>
    <dbReference type="NCBI Taxonomy" id="1590651"/>
    <lineage>
        <taxon>Bacteria</taxon>
        <taxon>Bacillati</taxon>
        <taxon>Bacillota</taxon>
        <taxon>Bacilli</taxon>
        <taxon>Bacillales</taxon>
        <taxon>Paenibacillaceae</taxon>
        <taxon>Gordoniibacillus</taxon>
    </lineage>
</organism>
<proteinExistence type="predicted"/>
<evidence type="ECO:0000313" key="2">
    <source>
        <dbReference type="EMBL" id="KIL38477.1"/>
    </source>
</evidence>
<name>A0ABR5ABW0_9BACL</name>
<dbReference type="InterPro" id="IPR011053">
    <property type="entry name" value="Single_hybrid_motif"/>
</dbReference>
<dbReference type="EMBL" id="JXAK01000059">
    <property type="protein sequence ID" value="KIL38477.1"/>
    <property type="molecule type" value="Genomic_DNA"/>
</dbReference>
<dbReference type="Proteomes" id="UP000031967">
    <property type="component" value="Unassembled WGS sequence"/>
</dbReference>
<sequence length="91" mass="10114">MTIDGRRLEFGDSLAARQVWGMEMSESNGNIVEVTVPHLAESLVSATVGTWLKQPGDTVEQYDVLCELFTEKVDGPIGLIALFVKRRFNDD</sequence>
<dbReference type="InterPro" id="IPR000089">
    <property type="entry name" value="Biotin_lipoyl"/>
</dbReference>
<feature type="domain" description="Lipoyl-binding" evidence="1">
    <location>
        <begin position="33"/>
        <end position="74"/>
    </location>
</feature>
<dbReference type="Gene3D" id="2.40.50.100">
    <property type="match status" value="1"/>
</dbReference>
<comment type="caution">
    <text evidence="2">The sequence shown here is derived from an EMBL/GenBank/DDBJ whole genome shotgun (WGS) entry which is preliminary data.</text>
</comment>
<gene>
    <name evidence="2" type="ORF">SD70_25890</name>
</gene>
<protein>
    <recommendedName>
        <fullName evidence="1">Lipoyl-binding domain-containing protein</fullName>
    </recommendedName>
</protein>
<accession>A0ABR5ABW0</accession>
<evidence type="ECO:0000313" key="3">
    <source>
        <dbReference type="Proteomes" id="UP000031967"/>
    </source>
</evidence>